<keyword evidence="2" id="KW-0802">TPR repeat</keyword>
<dbReference type="Gene3D" id="3.40.50.300">
    <property type="entry name" value="P-loop containing nucleotide triphosphate hydrolases"/>
    <property type="match status" value="1"/>
</dbReference>
<keyword evidence="1" id="KW-0808">Transferase</keyword>
<evidence type="ECO:0000313" key="3">
    <source>
        <dbReference type="EMBL" id="GLQ20413.1"/>
    </source>
</evidence>
<feature type="repeat" description="TPR" evidence="2">
    <location>
        <begin position="31"/>
        <end position="64"/>
    </location>
</feature>
<dbReference type="Pfam" id="PF14559">
    <property type="entry name" value="TPR_19"/>
    <property type="match status" value="1"/>
</dbReference>
<reference evidence="3" key="1">
    <citation type="journal article" date="2014" name="Int. J. Syst. Evol. Microbiol.">
        <title>Complete genome of a new Firmicutes species belonging to the dominant human colonic microbiota ('Ruminococcus bicirculans') reveals two chromosomes and a selective capacity to utilize plant glucans.</title>
        <authorList>
            <consortium name="NISC Comparative Sequencing Program"/>
            <person name="Wegmann U."/>
            <person name="Louis P."/>
            <person name="Goesmann A."/>
            <person name="Henrissat B."/>
            <person name="Duncan S.H."/>
            <person name="Flint H.J."/>
        </authorList>
    </citation>
    <scope>NUCLEOTIDE SEQUENCE</scope>
    <source>
        <strain evidence="3">NBRC 108216</strain>
    </source>
</reference>
<comment type="caution">
    <text evidence="3">The sequence shown here is derived from an EMBL/GenBank/DDBJ whole genome shotgun (WGS) entry which is preliminary data.</text>
</comment>
<dbReference type="PANTHER" id="PTHR12788:SF10">
    <property type="entry name" value="PROTEIN-TYROSINE SULFOTRANSFERASE"/>
    <property type="match status" value="1"/>
</dbReference>
<evidence type="ECO:0000313" key="4">
    <source>
        <dbReference type="Proteomes" id="UP001161390"/>
    </source>
</evidence>
<accession>A0ABQ5UZ41</accession>
<dbReference type="InterPro" id="IPR019734">
    <property type="entry name" value="TPR_rpt"/>
</dbReference>
<gene>
    <name evidence="3" type="ORF">GCM10007854_13680</name>
</gene>
<dbReference type="PROSITE" id="PS50005">
    <property type="entry name" value="TPR"/>
    <property type="match status" value="2"/>
</dbReference>
<dbReference type="SUPFAM" id="SSF52540">
    <property type="entry name" value="P-loop containing nucleoside triphosphate hydrolases"/>
    <property type="match status" value="1"/>
</dbReference>
<dbReference type="PANTHER" id="PTHR12788">
    <property type="entry name" value="PROTEIN-TYROSINE SULFOTRANSFERASE 2"/>
    <property type="match status" value="1"/>
</dbReference>
<dbReference type="Gene3D" id="1.25.40.10">
    <property type="entry name" value="Tetratricopeptide repeat domain"/>
    <property type="match status" value="2"/>
</dbReference>
<dbReference type="Pfam" id="PF13181">
    <property type="entry name" value="TPR_8"/>
    <property type="match status" value="1"/>
</dbReference>
<reference evidence="3" key="2">
    <citation type="submission" date="2023-01" db="EMBL/GenBank/DDBJ databases">
        <title>Draft genome sequence of Algimonas porphyrae strain NBRC 108216.</title>
        <authorList>
            <person name="Sun Q."/>
            <person name="Mori K."/>
        </authorList>
    </citation>
    <scope>NUCLEOTIDE SEQUENCE</scope>
    <source>
        <strain evidence="3">NBRC 108216</strain>
    </source>
</reference>
<evidence type="ECO:0000256" key="1">
    <source>
        <dbReference type="ARBA" id="ARBA00022679"/>
    </source>
</evidence>
<name>A0ABQ5UZ41_9PROT</name>
<dbReference type="InterPro" id="IPR011990">
    <property type="entry name" value="TPR-like_helical_dom_sf"/>
</dbReference>
<dbReference type="Proteomes" id="UP001161390">
    <property type="component" value="Unassembled WGS sequence"/>
</dbReference>
<dbReference type="Pfam" id="PF13469">
    <property type="entry name" value="Sulfotransfer_3"/>
    <property type="match status" value="1"/>
</dbReference>
<protein>
    <submittedName>
        <fullName evidence="3">Sulfotransferase</fullName>
    </submittedName>
</protein>
<evidence type="ECO:0000256" key="2">
    <source>
        <dbReference type="PROSITE-ProRule" id="PRU00339"/>
    </source>
</evidence>
<dbReference type="RefSeq" id="WP_284370983.1">
    <property type="nucleotide sequence ID" value="NZ_BSNJ01000003.1"/>
</dbReference>
<sequence>MTSLFTLIGLKNYRDAHAAALTRLRQNGRDAEAVCALGLIALDHDNHAKAIELLGKAVQLDPNDAYLQAQLARAYTLCGRQMDARIAAERAAETQIEQNDRRASVNDMIGVVLSRVGLHERAVPFFERVVAADPSQPNPHYNLAASLQFSGAFDAAENAYEAALVRDPDNYRAMSALVALRRQTDDENRLSALEASFDRLSHDADAALHIGHAIAKTLEDMNRYPESLDWLAKAKAGKKAAVGHDIAWDMALIDAAKRTIAASTAQASAARTSVAEDRPCPNVANATAPIFVTGLPRTGTTLVDRILSSHPDVRSVGELNSFADLVKRQAGTATRYVLDPPTFNALARQDLSQIGQDYRSFVEGLLEAMGEAGKRSVDKMPLNILNAGLIHRALPDARIIVLRRGAMDSCLSNYRQLFSTGHSYYNYSFDLLDTARYFQAFDDLVQHWAAHLPTDRFLQIRYEEIVFDQEAQTRRLLDFCGLDWDDRCLRFHENDAPVSTASSVQVRQPLYSGSIGRWTRYGDRVEGLRTALGALAER</sequence>
<keyword evidence="4" id="KW-1185">Reference proteome</keyword>
<feature type="repeat" description="TPR" evidence="2">
    <location>
        <begin position="103"/>
        <end position="136"/>
    </location>
</feature>
<dbReference type="InterPro" id="IPR026634">
    <property type="entry name" value="TPST-like"/>
</dbReference>
<dbReference type="SUPFAM" id="SSF48452">
    <property type="entry name" value="TPR-like"/>
    <property type="match status" value="1"/>
</dbReference>
<dbReference type="InterPro" id="IPR027417">
    <property type="entry name" value="P-loop_NTPase"/>
</dbReference>
<dbReference type="SMART" id="SM00028">
    <property type="entry name" value="TPR"/>
    <property type="match status" value="3"/>
</dbReference>
<dbReference type="EMBL" id="BSNJ01000003">
    <property type="protein sequence ID" value="GLQ20413.1"/>
    <property type="molecule type" value="Genomic_DNA"/>
</dbReference>
<organism evidence="3 4">
    <name type="scientific">Algimonas porphyrae</name>
    <dbReference type="NCBI Taxonomy" id="1128113"/>
    <lineage>
        <taxon>Bacteria</taxon>
        <taxon>Pseudomonadati</taxon>
        <taxon>Pseudomonadota</taxon>
        <taxon>Alphaproteobacteria</taxon>
        <taxon>Maricaulales</taxon>
        <taxon>Robiginitomaculaceae</taxon>
        <taxon>Algimonas</taxon>
    </lineage>
</organism>
<proteinExistence type="predicted"/>